<protein>
    <submittedName>
        <fullName evidence="1">Uncharacterized protein</fullName>
    </submittedName>
</protein>
<reference evidence="1 2" key="1">
    <citation type="submission" date="2021-03" db="EMBL/GenBank/DDBJ databases">
        <title>Sneathiella sp. CAU 1612 isolated from Kang Won-do.</title>
        <authorList>
            <person name="Kim W."/>
        </authorList>
    </citation>
    <scope>NUCLEOTIDE SEQUENCE [LARGE SCALE GENOMIC DNA]</scope>
    <source>
        <strain evidence="1 2">CAU 1612</strain>
    </source>
</reference>
<proteinExistence type="predicted"/>
<dbReference type="Proteomes" id="UP000664761">
    <property type="component" value="Unassembled WGS sequence"/>
</dbReference>
<sequence length="90" mass="10409">MENMTTIDAGDPGNFSLKHADPIISTEDVKWVARRFILIYGEDAPEMALRQVARLDQRGKIRVAEMFERIRCECARLLKRSDSLRIYPVN</sequence>
<organism evidence="1 2">
    <name type="scientific">Sneathiella sedimenti</name>
    <dbReference type="NCBI Taxonomy" id="2816034"/>
    <lineage>
        <taxon>Bacteria</taxon>
        <taxon>Pseudomonadati</taxon>
        <taxon>Pseudomonadota</taxon>
        <taxon>Alphaproteobacteria</taxon>
        <taxon>Sneathiellales</taxon>
        <taxon>Sneathiellaceae</taxon>
        <taxon>Sneathiella</taxon>
    </lineage>
</organism>
<name>A0ABS3F1X8_9PROT</name>
<comment type="caution">
    <text evidence="1">The sequence shown here is derived from an EMBL/GenBank/DDBJ whole genome shotgun (WGS) entry which is preliminary data.</text>
</comment>
<accession>A0ABS3F1X8</accession>
<keyword evidence="2" id="KW-1185">Reference proteome</keyword>
<evidence type="ECO:0000313" key="2">
    <source>
        <dbReference type="Proteomes" id="UP000664761"/>
    </source>
</evidence>
<gene>
    <name evidence="1" type="ORF">J0X12_02770</name>
</gene>
<evidence type="ECO:0000313" key="1">
    <source>
        <dbReference type="EMBL" id="MBO0332520.1"/>
    </source>
</evidence>
<dbReference type="EMBL" id="JAFLNC010000001">
    <property type="protein sequence ID" value="MBO0332520.1"/>
    <property type="molecule type" value="Genomic_DNA"/>
</dbReference>
<dbReference type="RefSeq" id="WP_207041931.1">
    <property type="nucleotide sequence ID" value="NZ_JAFLNC010000001.1"/>
</dbReference>